<dbReference type="Gene3D" id="2.170.130.10">
    <property type="entry name" value="TonB-dependent receptor, plug domain"/>
    <property type="match status" value="1"/>
</dbReference>
<dbReference type="PANTHER" id="PTHR30069">
    <property type="entry name" value="TONB-DEPENDENT OUTER MEMBRANE RECEPTOR"/>
    <property type="match status" value="1"/>
</dbReference>
<dbReference type="Pfam" id="PF13715">
    <property type="entry name" value="CarbopepD_reg_2"/>
    <property type="match status" value="1"/>
</dbReference>
<keyword evidence="2" id="KW-0998">Cell outer membrane</keyword>
<dbReference type="InterPro" id="IPR037066">
    <property type="entry name" value="Plug_dom_sf"/>
</dbReference>
<accession>A0ABS9SPW3</accession>
<dbReference type="InterPro" id="IPR012910">
    <property type="entry name" value="Plug_dom"/>
</dbReference>
<dbReference type="InterPro" id="IPR039426">
    <property type="entry name" value="TonB-dep_rcpt-like"/>
</dbReference>
<feature type="domain" description="TonB-dependent receptor plug" evidence="4">
    <location>
        <begin position="117"/>
        <end position="242"/>
    </location>
</feature>
<keyword evidence="2" id="KW-0813">Transport</keyword>
<dbReference type="SUPFAM" id="SSF49464">
    <property type="entry name" value="Carboxypeptidase regulatory domain-like"/>
    <property type="match status" value="1"/>
</dbReference>
<name>A0ABS9SPW3_9BACT</name>
<dbReference type="NCBIfam" id="TIGR04057">
    <property type="entry name" value="SusC_RagA_signa"/>
    <property type="match status" value="1"/>
</dbReference>
<keyword evidence="1 3" id="KW-0732">Signal</keyword>
<dbReference type="PANTHER" id="PTHR30069:SF29">
    <property type="entry name" value="HEMOGLOBIN AND HEMOGLOBIN-HAPTOGLOBIN-BINDING PROTEIN 1-RELATED"/>
    <property type="match status" value="1"/>
</dbReference>
<protein>
    <submittedName>
        <fullName evidence="5">TonB-dependent receptor plug domain-containing protein</fullName>
    </submittedName>
</protein>
<feature type="signal peptide" evidence="3">
    <location>
        <begin position="1"/>
        <end position="21"/>
    </location>
</feature>
<keyword evidence="5" id="KW-0675">Receptor</keyword>
<dbReference type="InterPro" id="IPR023997">
    <property type="entry name" value="TonB-dep_OMP_SusC/RagA_CS"/>
</dbReference>
<comment type="similarity">
    <text evidence="2">Belongs to the TonB-dependent receptor family.</text>
</comment>
<keyword evidence="2" id="KW-0812">Transmembrane</keyword>
<evidence type="ECO:0000256" key="3">
    <source>
        <dbReference type="SAM" id="SignalP"/>
    </source>
</evidence>
<sequence length="654" mass="72226">MMRKFLCLALLIMSATLSVLGQTRQVTGLVVSENDVPLSGVSVIVEGQATAAISNEAGHFAINVSPNATLIFTYTGYLAKEVAVGNKDTLLVKMLLGDNALDEVVVTGIGIKLDKRMYTGATAQISGDAAHIGGLADPSRGLEGRVAGVTVQNVTGTFGTAPRIKVRGATSIYGSSKPLWVIDGVIVEDVADVSSDALSSGDALTLISSAVAGLNVNDIESFQILKDGSATSIYGARAMSGVIVITTKKGRSGRSSFNYTSEYTYRAKPSYNNFNIMNSQEQMAFYGEMNRRGWLRLAETSTAASSGVYGKMYELINTGQLLNTEQSRNAYLREAEYRNTDWFDVLFNNNIMQNHSVSMSSGTDKSQYYTSMSAMFDPGWTAQSKVARYTLNVNANYNILKNLKLNILGTGSYRDQHAPGTLGQALDPVSGEQKRDFDINPYLYAMYSSRALDKNTFYTRNYAPFNILNELDNNYMNLNFGDAKFQGELKWKAMPGLEFAALAAVRYQATAQQHHVLEQANQALAYRWMPTAAIRDANPFLYKDPTDPYAVPVSVLPQGGIYNRFDYRFFTKDFRFTVNYDKTFNGIHAVNAFAGSAINSLERSNTWFRGWGLQYDLGEIPFIDYRVFKRGVEENSPYYSMKNTRSREAAFLVC</sequence>
<reference evidence="5 6" key="1">
    <citation type="submission" date="2022-02" db="EMBL/GenBank/DDBJ databases">
        <authorList>
            <person name="Min J."/>
        </authorList>
    </citation>
    <scope>NUCLEOTIDE SEQUENCE [LARGE SCALE GENOMIC DNA]</scope>
    <source>
        <strain evidence="5 6">GR10-1</strain>
    </source>
</reference>
<comment type="subcellular location">
    <subcellularLocation>
        <location evidence="2">Cell outer membrane</location>
        <topology evidence="2">Multi-pass membrane protein</topology>
    </subcellularLocation>
</comment>
<dbReference type="EMBL" id="JAKWBL010000004">
    <property type="protein sequence ID" value="MCH5600433.1"/>
    <property type="molecule type" value="Genomic_DNA"/>
</dbReference>
<dbReference type="Pfam" id="PF07715">
    <property type="entry name" value="Plug"/>
    <property type="match status" value="1"/>
</dbReference>
<evidence type="ECO:0000313" key="6">
    <source>
        <dbReference type="Proteomes" id="UP001202248"/>
    </source>
</evidence>
<keyword evidence="2" id="KW-1134">Transmembrane beta strand</keyword>
<evidence type="ECO:0000256" key="2">
    <source>
        <dbReference type="PROSITE-ProRule" id="PRU01360"/>
    </source>
</evidence>
<evidence type="ECO:0000256" key="1">
    <source>
        <dbReference type="ARBA" id="ARBA00022729"/>
    </source>
</evidence>
<dbReference type="RefSeq" id="WP_240832591.1">
    <property type="nucleotide sequence ID" value="NZ_JAKWBL010000004.1"/>
</dbReference>
<gene>
    <name evidence="5" type="ORF">MKP09_22200</name>
</gene>
<dbReference type="SUPFAM" id="SSF56935">
    <property type="entry name" value="Porins"/>
    <property type="match status" value="1"/>
</dbReference>
<keyword evidence="2" id="KW-0472">Membrane</keyword>
<dbReference type="Proteomes" id="UP001202248">
    <property type="component" value="Unassembled WGS sequence"/>
</dbReference>
<comment type="caution">
    <text evidence="5">The sequence shown here is derived from an EMBL/GenBank/DDBJ whole genome shotgun (WGS) entry which is preliminary data.</text>
</comment>
<dbReference type="InterPro" id="IPR008969">
    <property type="entry name" value="CarboxyPept-like_regulatory"/>
</dbReference>
<organism evidence="5 6">
    <name type="scientific">Niabella ginsengisoli</name>
    <dbReference type="NCBI Taxonomy" id="522298"/>
    <lineage>
        <taxon>Bacteria</taxon>
        <taxon>Pseudomonadati</taxon>
        <taxon>Bacteroidota</taxon>
        <taxon>Chitinophagia</taxon>
        <taxon>Chitinophagales</taxon>
        <taxon>Chitinophagaceae</taxon>
        <taxon>Niabella</taxon>
    </lineage>
</organism>
<proteinExistence type="inferred from homology"/>
<dbReference type="Gene3D" id="2.60.40.1120">
    <property type="entry name" value="Carboxypeptidase-like, regulatory domain"/>
    <property type="match status" value="1"/>
</dbReference>
<dbReference type="PROSITE" id="PS52016">
    <property type="entry name" value="TONB_DEPENDENT_REC_3"/>
    <property type="match status" value="1"/>
</dbReference>
<keyword evidence="6" id="KW-1185">Reference proteome</keyword>
<evidence type="ECO:0000259" key="4">
    <source>
        <dbReference type="Pfam" id="PF07715"/>
    </source>
</evidence>
<feature type="chain" id="PRO_5045601682" evidence="3">
    <location>
        <begin position="22"/>
        <end position="654"/>
    </location>
</feature>
<evidence type="ECO:0000313" key="5">
    <source>
        <dbReference type="EMBL" id="MCH5600433.1"/>
    </source>
</evidence>